<accession>A0ABS1ZL96</accession>
<dbReference type="EMBL" id="JAAEBW010000013">
    <property type="protein sequence ID" value="MBM1197259.1"/>
    <property type="molecule type" value="Genomic_DNA"/>
</dbReference>
<evidence type="ECO:0000313" key="4">
    <source>
        <dbReference type="Proteomes" id="UP000809529"/>
    </source>
</evidence>
<dbReference type="CDD" id="cd20708">
    <property type="entry name" value="MIX_IV"/>
    <property type="match status" value="1"/>
</dbReference>
<dbReference type="Pfam" id="PF20249">
    <property type="entry name" value="VasX_N"/>
    <property type="match status" value="1"/>
</dbReference>
<evidence type="ECO:0000313" key="3">
    <source>
        <dbReference type="EMBL" id="MBM1197259.1"/>
    </source>
</evidence>
<keyword evidence="4" id="KW-1185">Reference proteome</keyword>
<name>A0ABS1ZL96_9PSED</name>
<feature type="coiled-coil region" evidence="1">
    <location>
        <begin position="160"/>
        <end position="189"/>
    </location>
</feature>
<sequence length="1202" mass="132975">MGACPLMKDTVQLVPLCYGLVDNPALDPAGKIAMPYNLTTRPLGIRLLRDGWLYVIESNGTLTEFRLLDGMLSAMLWQGKRVTRDVRDEPIKSPTLIVSKRSALHVTYSEVQWTAKKCHQVLDSKAERQHFMQAVNVSSANCQTGAPHLLTPDMAEHWLAEVASERIRAEQVAKEKAELQAYVEAENAQRRLNQEPELELGTPLPTLTVDAVPEYERLPYLWELPARFTELPMTALTACIDPHYRHDVLYLVVDDTLGVLRELAQYQDEAVGWIESWANGGQNEGDNERDYLLACYIESLSQLNAPDLSALGEASDDPRIKALFADLALLPEPDRGITSTAILQYVNKGGLMSPPAGSPTPPELVDLRKAAQDEAMHMVRYQGSTPDYTALGRNIGEADRRYYTREHFRVAPQGFVDTHFDALIALGLKQDSRMDDILYGAKFGQRGVNELIDREAMDSDLFAHRHGLKRWNNLLDRITADRVARVCCGAFHKAAWYFDAQNSAQVGMAFVLEYGCLKDICRSDDATHRLYEYTEQNPQFSRPLYYTLPHSEQTALWVQYAFLAAAGVGLLNNLSAYQGALAKIENGRLPALDQLPESTRAVADAAQQTMTPALNRGLEKTLADFDGVFKGQTMPDLDQLFRNLPKSLPARILDAAKREGVTFSIASEAEKISLRESLQEVLKNRSEMTELKRARNRIKRTHGHTHPKAQALLGEIERVQQLLLLDEGRLAAGISPITELPDEHRRLYGSTPGRAGLTVIFPAAHRQEVAGLMKNFRKGIGSTTTTNKLGDGAALLLFVAQAVNLGQLIIEVLNQRRDERVIGPVLNATAATAAVGFSAAQGIFDNALNARSLVLAEGLQNYAGKSLIVQMGKLHIGLGLLSYGFGLYSALISLNNHHKGWAQAVRTGNQTAQNAALSSVLGSGGLALSNGYGLANTVRSGIDVIMAKRGASRIAMWASSGVRLTKVFSRMNLAGILFTFLELGGTWFYNRYNTSAHDKWLQSTPWGLKVAKRKVFSFLGFEHYLKELLYAPFIQVKEEVHGSFLKDMLLKPKPGDVCLVFPNLTLSGFQADLYGTVTQRLKIGAQRITTIFHERSSTSQVSSDVSHQIESGLIRGGTEQLVLKLTGFRSPELKVGQIREELLIGLEIHSLDKEGLWSVQSYHILFDIQGVGRFPSAEQSASIKQLTFLTIDVDALGLTIYD</sequence>
<proteinExistence type="predicted"/>
<protein>
    <recommendedName>
        <fullName evidence="2">Toxin VasX N-terminal region domain-containing protein</fullName>
    </recommendedName>
</protein>
<dbReference type="Proteomes" id="UP000809529">
    <property type="component" value="Unassembled WGS sequence"/>
</dbReference>
<feature type="domain" description="Toxin VasX N-terminal region" evidence="2">
    <location>
        <begin position="4"/>
        <end position="142"/>
    </location>
</feature>
<gene>
    <name evidence="3" type="ORF">GYN02_19030</name>
</gene>
<organism evidence="3 4">
    <name type="scientific">Pseudomonas weihenstephanensis</name>
    <dbReference type="NCBI Taxonomy" id="1608994"/>
    <lineage>
        <taxon>Bacteria</taxon>
        <taxon>Pseudomonadati</taxon>
        <taxon>Pseudomonadota</taxon>
        <taxon>Gammaproteobacteria</taxon>
        <taxon>Pseudomonadales</taxon>
        <taxon>Pseudomonadaceae</taxon>
        <taxon>Pseudomonas</taxon>
    </lineage>
</organism>
<dbReference type="InterPro" id="IPR046864">
    <property type="entry name" value="VasX_N"/>
</dbReference>
<evidence type="ECO:0000259" key="2">
    <source>
        <dbReference type="Pfam" id="PF20249"/>
    </source>
</evidence>
<reference evidence="3 4" key="1">
    <citation type="submission" date="2020-01" db="EMBL/GenBank/DDBJ databases">
        <title>Comparative genomics of meat spoilage bacteria.</title>
        <authorList>
            <person name="Hilgarth M."/>
            <person name="Vogel R.F."/>
        </authorList>
    </citation>
    <scope>NUCLEOTIDE SEQUENCE [LARGE SCALE GENOMIC DNA]</scope>
    <source>
        <strain evidence="3 4">TMW2.2077</strain>
    </source>
</reference>
<comment type="caution">
    <text evidence="3">The sequence shown here is derived from an EMBL/GenBank/DDBJ whole genome shotgun (WGS) entry which is preliminary data.</text>
</comment>
<keyword evidence="1" id="KW-0175">Coiled coil</keyword>
<evidence type="ECO:0000256" key="1">
    <source>
        <dbReference type="SAM" id="Coils"/>
    </source>
</evidence>